<evidence type="ECO:0000256" key="1">
    <source>
        <dbReference type="ARBA" id="ARBA00004167"/>
    </source>
</evidence>
<organism evidence="11 12">
    <name type="scientific">Monosiga brevicollis</name>
    <name type="common">Choanoflagellate</name>
    <dbReference type="NCBI Taxonomy" id="81824"/>
    <lineage>
        <taxon>Eukaryota</taxon>
        <taxon>Choanoflagellata</taxon>
        <taxon>Craspedida</taxon>
        <taxon>Salpingoecidae</taxon>
        <taxon>Monosiga</taxon>
    </lineage>
</organism>
<dbReference type="PROSITE" id="PS50001">
    <property type="entry name" value="SH2"/>
    <property type="match status" value="1"/>
</dbReference>
<dbReference type="PANTHER" id="PTHR20961">
    <property type="entry name" value="GLYCOSYLTRANSFERASE"/>
    <property type="match status" value="1"/>
</dbReference>
<keyword evidence="6" id="KW-0472">Membrane</keyword>
<dbReference type="AlphaFoldDB" id="A9UUS5"/>
<proteinExistence type="predicted"/>
<keyword evidence="4" id="KW-0812">Transmembrane</keyword>
<evidence type="ECO:0000256" key="8">
    <source>
        <dbReference type="PROSITE-ProRule" id="PRU00191"/>
    </source>
</evidence>
<feature type="region of interest" description="Disordered" evidence="9">
    <location>
        <begin position="280"/>
        <end position="299"/>
    </location>
</feature>
<reference evidence="11 12" key="1">
    <citation type="journal article" date="2008" name="Nature">
        <title>The genome of the choanoflagellate Monosiga brevicollis and the origin of metazoans.</title>
        <authorList>
            <consortium name="JGI Sequencing"/>
            <person name="King N."/>
            <person name="Westbrook M.J."/>
            <person name="Young S.L."/>
            <person name="Kuo A."/>
            <person name="Abedin M."/>
            <person name="Chapman J."/>
            <person name="Fairclough S."/>
            <person name="Hellsten U."/>
            <person name="Isogai Y."/>
            <person name="Letunic I."/>
            <person name="Marr M."/>
            <person name="Pincus D."/>
            <person name="Putnam N."/>
            <person name="Rokas A."/>
            <person name="Wright K.J."/>
            <person name="Zuzow R."/>
            <person name="Dirks W."/>
            <person name="Good M."/>
            <person name="Goodstein D."/>
            <person name="Lemons D."/>
            <person name="Li W."/>
            <person name="Lyons J.B."/>
            <person name="Morris A."/>
            <person name="Nichols S."/>
            <person name="Richter D.J."/>
            <person name="Salamov A."/>
            <person name="Bork P."/>
            <person name="Lim W.A."/>
            <person name="Manning G."/>
            <person name="Miller W.T."/>
            <person name="McGinnis W."/>
            <person name="Shapiro H."/>
            <person name="Tjian R."/>
            <person name="Grigoriev I.V."/>
            <person name="Rokhsar D."/>
        </authorList>
    </citation>
    <scope>NUCLEOTIDE SEQUENCE [LARGE SCALE GENOMIC DNA]</scope>
    <source>
        <strain evidence="12">MX1 / ATCC 50154</strain>
    </source>
</reference>
<name>A9UUS5_MONBE</name>
<comment type="subcellular location">
    <subcellularLocation>
        <location evidence="1">Membrane</location>
        <topology evidence="1">Single-pass membrane protein</topology>
    </subcellularLocation>
</comment>
<dbReference type="GO" id="GO:0035269">
    <property type="term" value="P:protein O-linked glycosylation via mannose"/>
    <property type="evidence" value="ECO:0000318"/>
    <property type="project" value="GO_Central"/>
</dbReference>
<dbReference type="InterPro" id="IPR049625">
    <property type="entry name" value="Glyco_transf_61_cat"/>
</dbReference>
<keyword evidence="8" id="KW-0727">SH2 domain</keyword>
<keyword evidence="12" id="KW-1185">Reference proteome</keyword>
<feature type="compositionally biased region" description="Polar residues" evidence="9">
    <location>
        <begin position="220"/>
        <end position="230"/>
    </location>
</feature>
<evidence type="ECO:0000259" key="10">
    <source>
        <dbReference type="PROSITE" id="PS50001"/>
    </source>
</evidence>
<dbReference type="GO" id="GO:0005783">
    <property type="term" value="C:endoplasmic reticulum"/>
    <property type="evidence" value="ECO:0000318"/>
    <property type="project" value="GO_Central"/>
</dbReference>
<dbReference type="Proteomes" id="UP000001357">
    <property type="component" value="Unassembled WGS sequence"/>
</dbReference>
<feature type="region of interest" description="Disordered" evidence="9">
    <location>
        <begin position="212"/>
        <end position="268"/>
    </location>
</feature>
<keyword evidence="5" id="KW-1133">Transmembrane helix</keyword>
<feature type="compositionally biased region" description="Polar residues" evidence="9">
    <location>
        <begin position="281"/>
        <end position="291"/>
    </location>
</feature>
<accession>A9UUS5</accession>
<dbReference type="SUPFAM" id="SSF55550">
    <property type="entry name" value="SH2 domain"/>
    <property type="match status" value="1"/>
</dbReference>
<evidence type="ECO:0000256" key="2">
    <source>
        <dbReference type="ARBA" id="ARBA00022676"/>
    </source>
</evidence>
<dbReference type="GO" id="GO:0097363">
    <property type="term" value="F:protein O-acetylglucosaminyltransferase activity"/>
    <property type="evidence" value="ECO:0000318"/>
    <property type="project" value="GO_Central"/>
</dbReference>
<dbReference type="Pfam" id="PF04577">
    <property type="entry name" value="Glyco_transf_61"/>
    <property type="match status" value="1"/>
</dbReference>
<evidence type="ECO:0000256" key="3">
    <source>
        <dbReference type="ARBA" id="ARBA00022679"/>
    </source>
</evidence>
<evidence type="ECO:0000256" key="6">
    <source>
        <dbReference type="ARBA" id="ARBA00023136"/>
    </source>
</evidence>
<feature type="compositionally biased region" description="Polar residues" evidence="9">
    <location>
        <begin position="178"/>
        <end position="192"/>
    </location>
</feature>
<evidence type="ECO:0000313" key="11">
    <source>
        <dbReference type="EMBL" id="EDQ90956.1"/>
    </source>
</evidence>
<feature type="compositionally biased region" description="Basic and acidic residues" evidence="9">
    <location>
        <begin position="231"/>
        <end position="255"/>
    </location>
</feature>
<keyword evidence="7" id="KW-0325">Glycoprotein</keyword>
<dbReference type="EMBL" id="CH991546">
    <property type="protein sequence ID" value="EDQ90956.1"/>
    <property type="molecule type" value="Genomic_DNA"/>
</dbReference>
<dbReference type="InParanoid" id="A9UUS5"/>
<dbReference type="InterPro" id="IPR007657">
    <property type="entry name" value="Glycosyltransferase_61"/>
</dbReference>
<dbReference type="InterPro" id="IPR036860">
    <property type="entry name" value="SH2_dom_sf"/>
</dbReference>
<dbReference type="PANTHER" id="PTHR20961:SF38">
    <property type="entry name" value="PROTEIN O-LINKED-MANNOSE BETA-1,4-N-ACETYLGLUCOSAMINYLTRANSFERASE 2"/>
    <property type="match status" value="1"/>
</dbReference>
<evidence type="ECO:0000313" key="12">
    <source>
        <dbReference type="Proteomes" id="UP000001357"/>
    </source>
</evidence>
<feature type="region of interest" description="Disordered" evidence="9">
    <location>
        <begin position="178"/>
        <end position="200"/>
    </location>
</feature>
<dbReference type="GO" id="GO:0016020">
    <property type="term" value="C:membrane"/>
    <property type="evidence" value="ECO:0007669"/>
    <property type="project" value="UniProtKB-SubCell"/>
</dbReference>
<evidence type="ECO:0000256" key="5">
    <source>
        <dbReference type="ARBA" id="ARBA00022989"/>
    </source>
</evidence>
<evidence type="ECO:0000256" key="9">
    <source>
        <dbReference type="SAM" id="MobiDB-lite"/>
    </source>
</evidence>
<feature type="compositionally biased region" description="Polar residues" evidence="9">
    <location>
        <begin position="256"/>
        <end position="268"/>
    </location>
</feature>
<dbReference type="Gene3D" id="3.30.505.10">
    <property type="entry name" value="SH2 domain"/>
    <property type="match status" value="1"/>
</dbReference>
<evidence type="ECO:0000256" key="4">
    <source>
        <dbReference type="ARBA" id="ARBA00022692"/>
    </source>
</evidence>
<dbReference type="InterPro" id="IPR000980">
    <property type="entry name" value="SH2"/>
</dbReference>
<dbReference type="RefSeq" id="XP_001744253.1">
    <property type="nucleotide sequence ID" value="XM_001744201.1"/>
</dbReference>
<dbReference type="STRING" id="81824.A9UUS5"/>
<dbReference type="GeneID" id="5889635"/>
<dbReference type="eggNOG" id="KOG4698">
    <property type="taxonomic scope" value="Eukaryota"/>
</dbReference>
<evidence type="ECO:0000256" key="7">
    <source>
        <dbReference type="ARBA" id="ARBA00023180"/>
    </source>
</evidence>
<dbReference type="KEGG" id="mbr:MONBRDRAFT_31627"/>
<sequence length="866" mass="96701">MCLGLAPQASPKVRMARAIRAAFPSGMPDHFHGPISREEVVHRIANTSDNPEVGTFLLRVKEPQTQGQEVVFCISSVVESSSSGKPLGQRILHFLTFFDSRGRFRVVGRAKGQNTDQVFLFNDMEEVLDRCDSSSNGTFFNTPLTHPVVCDYRELASFRDELNLLLAPLTVVITSGSTHHGARNTGTGSMTEQPPALFDRPSKENWHVMQGGRDLPARSRSGTQVLPRSDTQTRPRSETQIRPRSETQFRPRTETQFRPSSMTLNPSLLQDDDTYLLPVADTTNLPSSSPPLGNAHLNSLDETDADVYGFELPSLPPGTAAHSTYAQVDTHPPPVQTIVMNSPQSTAYVNAVRSPAYVNLADQGVNEAVQLPHGPAVADYAALQNHLIYEKSADEDHRSCAFDHLCYDRNVDQFVFLRGPDSLAIGLSPRGPEPLISLSSVERHNVQHWDFVDVDVDYLSTVSNDDIELVTVPALLYRRFKPDNIMHALHDDMLPLFATLLETWGVGRQDVQLVALDPFPSVLGTSPLLDHLTTRPALHLRDLSPQTRFVCFQRAHMGLSKRTTWYDYGFFQPQGPLPDQTNRPKLQNKVPDSGIIQAFVRLIRHRLGLSDPGPVLPSARVKTVAIFSRTRNRFILNEKELMQSLRTRLHANVRLVRMETMNFTEQVEALSSCHAAIGMHGSILIMSLFLPPRGKFAEHLGQQTVLIELFPFGVDPSHYTPYQVLATQLGLGLTYRAWNNTQEAWTLTYPDRSPSMGGLRHLSPHRQKEIMGTPYVPPHTCCSDPYWLYRIYSDTHVDVPWVIDTLQDIWDSKLPEQSSNAMLPLGPVLPPVVPSAPRHIECARLKSPGLDTSLNLLTDETLPLQS</sequence>
<gene>
    <name evidence="11" type="ORF">MONBRDRAFT_31627</name>
</gene>
<keyword evidence="3" id="KW-0808">Transferase</keyword>
<keyword evidence="2" id="KW-0328">Glycosyltransferase</keyword>
<protein>
    <recommendedName>
        <fullName evidence="10">SH2 domain-containing protein</fullName>
    </recommendedName>
</protein>
<feature type="domain" description="SH2" evidence="10">
    <location>
        <begin position="30"/>
        <end position="148"/>
    </location>
</feature>